<comment type="caution">
    <text evidence="2">The sequence shown here is derived from an EMBL/GenBank/DDBJ whole genome shotgun (WGS) entry which is preliminary data.</text>
</comment>
<dbReference type="PATRIC" id="fig|331679.3.peg.862"/>
<evidence type="ECO:0000259" key="1">
    <source>
        <dbReference type="SMART" id="SM01117"/>
    </source>
</evidence>
<dbReference type="SUPFAM" id="SSF55856">
    <property type="entry name" value="Cytochrome b5-like heme/steroid binding domain"/>
    <property type="match status" value="1"/>
</dbReference>
<organism evidence="2 3">
    <name type="scientific">Pediococcus stilesii</name>
    <dbReference type="NCBI Taxonomy" id="331679"/>
    <lineage>
        <taxon>Bacteria</taxon>
        <taxon>Bacillati</taxon>
        <taxon>Bacillota</taxon>
        <taxon>Bacilli</taxon>
        <taxon>Lactobacillales</taxon>
        <taxon>Lactobacillaceae</taxon>
        <taxon>Pediococcus</taxon>
    </lineage>
</organism>
<dbReference type="EMBL" id="JQBX01000020">
    <property type="protein sequence ID" value="KRN93229.1"/>
    <property type="molecule type" value="Genomic_DNA"/>
</dbReference>
<reference evidence="2 3" key="1">
    <citation type="journal article" date="2015" name="Genome Announc.">
        <title>Expanding the biotechnology potential of lactobacilli through comparative genomics of 213 strains and associated genera.</title>
        <authorList>
            <person name="Sun Z."/>
            <person name="Harris H.M."/>
            <person name="McCann A."/>
            <person name="Guo C."/>
            <person name="Argimon S."/>
            <person name="Zhang W."/>
            <person name="Yang X."/>
            <person name="Jeffery I.B."/>
            <person name="Cooney J.C."/>
            <person name="Kagawa T.F."/>
            <person name="Liu W."/>
            <person name="Song Y."/>
            <person name="Salvetti E."/>
            <person name="Wrobel A."/>
            <person name="Rasinkangas P."/>
            <person name="Parkhill J."/>
            <person name="Rea M.C."/>
            <person name="O'Sullivan O."/>
            <person name="Ritari J."/>
            <person name="Douillard F.P."/>
            <person name="Paul Ross R."/>
            <person name="Yang R."/>
            <person name="Briner A.E."/>
            <person name="Felis G.E."/>
            <person name="de Vos W.M."/>
            <person name="Barrangou R."/>
            <person name="Klaenhammer T.R."/>
            <person name="Caufield P.W."/>
            <person name="Cui Y."/>
            <person name="Zhang H."/>
            <person name="O'Toole P.W."/>
        </authorList>
    </citation>
    <scope>NUCLEOTIDE SEQUENCE [LARGE SCALE GENOMIC DNA]</scope>
    <source>
        <strain evidence="2 3">DSM 18001</strain>
    </source>
</reference>
<feature type="domain" description="Cytochrome b5 heme-binding" evidence="1">
    <location>
        <begin position="4"/>
        <end position="75"/>
    </location>
</feature>
<dbReference type="Proteomes" id="UP000051859">
    <property type="component" value="Unassembled WGS sequence"/>
</dbReference>
<evidence type="ECO:0000313" key="2">
    <source>
        <dbReference type="EMBL" id="KRN93229.1"/>
    </source>
</evidence>
<evidence type="ECO:0000313" key="3">
    <source>
        <dbReference type="Proteomes" id="UP000051859"/>
    </source>
</evidence>
<dbReference type="RefSeq" id="WP_057804042.1">
    <property type="nucleotide sequence ID" value="NZ_JQBX01000020.1"/>
</dbReference>
<dbReference type="STRING" id="331679.IV81_GL000858"/>
<keyword evidence="3" id="KW-1185">Reference proteome</keyword>
<dbReference type="InterPro" id="IPR036400">
    <property type="entry name" value="Cyt_B5-like_heme/steroid_sf"/>
</dbReference>
<name>A0A0R2L344_9LACO</name>
<dbReference type="InterPro" id="IPR001199">
    <property type="entry name" value="Cyt_B5-like_heme/steroid-bd"/>
</dbReference>
<dbReference type="AlphaFoldDB" id="A0A0R2L344"/>
<dbReference type="Pfam" id="PF00173">
    <property type="entry name" value="Cyt-b5"/>
    <property type="match status" value="1"/>
</dbReference>
<sequence>MKDFTKEELKNFNGQDGNPAYVAIDGTVYDVTDIPAWQGGKHHGNLAGLDQSEAIRQSPHGLGVLEKLPKVGKLVD</sequence>
<accession>A0A0R2L344</accession>
<dbReference type="SMART" id="SM01117">
    <property type="entry name" value="Cyt-b5"/>
    <property type="match status" value="1"/>
</dbReference>
<protein>
    <recommendedName>
        <fullName evidence="1">Cytochrome b5 heme-binding domain-containing protein</fullName>
    </recommendedName>
</protein>
<dbReference type="Gene3D" id="3.10.120.10">
    <property type="entry name" value="Cytochrome b5-like heme/steroid binding domain"/>
    <property type="match status" value="1"/>
</dbReference>
<proteinExistence type="predicted"/>
<gene>
    <name evidence="2" type="ORF">IV81_GL000858</name>
</gene>